<evidence type="ECO:0000313" key="4">
    <source>
        <dbReference type="Proteomes" id="UP001156706"/>
    </source>
</evidence>
<dbReference type="PANTHER" id="PTHR34039:SF1">
    <property type="entry name" value="UPF0102 PROTEIN YRAN"/>
    <property type="match status" value="1"/>
</dbReference>
<dbReference type="PANTHER" id="PTHR34039">
    <property type="entry name" value="UPF0102 PROTEIN YRAN"/>
    <property type="match status" value="1"/>
</dbReference>
<dbReference type="NCBIfam" id="NF009150">
    <property type="entry name" value="PRK12497.1-3"/>
    <property type="match status" value="1"/>
</dbReference>
<comment type="caution">
    <text evidence="3">The sequence shown here is derived from an EMBL/GenBank/DDBJ whole genome shotgun (WGS) entry which is preliminary data.</text>
</comment>
<dbReference type="NCBIfam" id="TIGR00252">
    <property type="entry name" value="YraN family protein"/>
    <property type="match status" value="1"/>
</dbReference>
<dbReference type="NCBIfam" id="NF009154">
    <property type="entry name" value="PRK12497.3-3"/>
    <property type="match status" value="1"/>
</dbReference>
<dbReference type="EMBL" id="BSOG01000002">
    <property type="protein sequence ID" value="GLR13302.1"/>
    <property type="molecule type" value="Genomic_DNA"/>
</dbReference>
<protein>
    <recommendedName>
        <fullName evidence="2">UPF0102 protein GCM10007907_20920</fullName>
    </recommendedName>
</protein>
<dbReference type="RefSeq" id="WP_284196408.1">
    <property type="nucleotide sequence ID" value="NZ_BSOG01000002.1"/>
</dbReference>
<proteinExistence type="inferred from homology"/>
<reference evidence="4" key="1">
    <citation type="journal article" date="2019" name="Int. J. Syst. Evol. Microbiol.">
        <title>The Global Catalogue of Microorganisms (GCM) 10K type strain sequencing project: providing services to taxonomists for standard genome sequencing and annotation.</title>
        <authorList>
            <consortium name="The Broad Institute Genomics Platform"/>
            <consortium name="The Broad Institute Genome Sequencing Center for Infectious Disease"/>
            <person name="Wu L."/>
            <person name="Ma J."/>
        </authorList>
    </citation>
    <scope>NUCLEOTIDE SEQUENCE [LARGE SCALE GENOMIC DNA]</scope>
    <source>
        <strain evidence="4">NBRC 110044</strain>
    </source>
</reference>
<name>A0ABQ5YI19_9NEIS</name>
<sequence length="118" mass="12891">MATPTPAQHKGAAAEALAANFLAARRVSIVARNWRCRMGEIDLICHDGSTLVFVEVRSRASGRFGSAADSITARKQARLVAAAQHYLATLKRVPPCRFDAILIDGEAEPQWLKHIIEL</sequence>
<evidence type="ECO:0000313" key="3">
    <source>
        <dbReference type="EMBL" id="GLR13302.1"/>
    </source>
</evidence>
<dbReference type="SUPFAM" id="SSF52980">
    <property type="entry name" value="Restriction endonuclease-like"/>
    <property type="match status" value="1"/>
</dbReference>
<dbReference type="Proteomes" id="UP001156706">
    <property type="component" value="Unassembled WGS sequence"/>
</dbReference>
<comment type="similarity">
    <text evidence="1 2">Belongs to the UPF0102 family.</text>
</comment>
<accession>A0ABQ5YI19</accession>
<dbReference type="InterPro" id="IPR011335">
    <property type="entry name" value="Restrct_endonuc-II-like"/>
</dbReference>
<dbReference type="InterPro" id="IPR011856">
    <property type="entry name" value="tRNA_endonuc-like_dom_sf"/>
</dbReference>
<dbReference type="HAMAP" id="MF_00048">
    <property type="entry name" value="UPF0102"/>
    <property type="match status" value="1"/>
</dbReference>
<dbReference type="Gene3D" id="3.40.1350.10">
    <property type="match status" value="1"/>
</dbReference>
<keyword evidence="4" id="KW-1185">Reference proteome</keyword>
<gene>
    <name evidence="3" type="ORF">GCM10007907_20920</name>
</gene>
<dbReference type="Pfam" id="PF02021">
    <property type="entry name" value="UPF0102"/>
    <property type="match status" value="1"/>
</dbReference>
<dbReference type="InterPro" id="IPR003509">
    <property type="entry name" value="UPF0102_YraN-like"/>
</dbReference>
<organism evidence="3 4">
    <name type="scientific">Chitinimonas prasina</name>
    <dbReference type="NCBI Taxonomy" id="1434937"/>
    <lineage>
        <taxon>Bacteria</taxon>
        <taxon>Pseudomonadati</taxon>
        <taxon>Pseudomonadota</taxon>
        <taxon>Betaproteobacteria</taxon>
        <taxon>Neisseriales</taxon>
        <taxon>Chitinibacteraceae</taxon>
        <taxon>Chitinimonas</taxon>
    </lineage>
</organism>
<evidence type="ECO:0000256" key="1">
    <source>
        <dbReference type="ARBA" id="ARBA00006738"/>
    </source>
</evidence>
<evidence type="ECO:0000256" key="2">
    <source>
        <dbReference type="HAMAP-Rule" id="MF_00048"/>
    </source>
</evidence>